<evidence type="ECO:0000259" key="3">
    <source>
        <dbReference type="PROSITE" id="PS50006"/>
    </source>
</evidence>
<organism evidence="4 5">
    <name type="scientific">Ideonella margarita</name>
    <dbReference type="NCBI Taxonomy" id="2984191"/>
    <lineage>
        <taxon>Bacteria</taxon>
        <taxon>Pseudomonadati</taxon>
        <taxon>Pseudomonadota</taxon>
        <taxon>Betaproteobacteria</taxon>
        <taxon>Burkholderiales</taxon>
        <taxon>Sphaerotilaceae</taxon>
        <taxon>Ideonella</taxon>
    </lineage>
</organism>
<dbReference type="InterPro" id="IPR000253">
    <property type="entry name" value="FHA_dom"/>
</dbReference>
<dbReference type="EMBL" id="JBBUTI010000006">
    <property type="protein sequence ID" value="MEK8046587.1"/>
    <property type="molecule type" value="Genomic_DNA"/>
</dbReference>
<sequence>MLTIEVQGQANAVGPVQVEGHRCVIGKDLECEVSLPGWRVSRRHAEVFVSNDRIFVRDLDSTFGTLVNEARVHQAHALADGDEIRIGTHCLKVRWQRHTDDVALVPAAAPAQAPTATSATAATASARPAQPPQRPVPRADRPAVPTVAPQTASPAAAAAPIAEVAQPAAAPAPAPVQDDTFRYRRMLHEKLLEAFDVRRTDTHRMADADLRELTENLIRDQIARMSADLPPEVDRVRLLEEVRDEAIGLGPLEPLLADPSVTEIMVNRSDEVFVERAGKLSRWPVNFTSDRAVQGIIERIVAPIGRRIDESSPMVDARLKDGSRVNAVIPPLALKGPSITIRKFSKRKLGAEDLQKFGSASPAMIEFLRVCVEQRKNMLISGGTGSGKTTLLNILSNFIPDGERIVTIEDAAELQLHHSNIVSLEARPANIEGKGAISIRELVKNSLRMRPDRVVVGECRGGEALDMLQAMNTGHDGSLTTAHANSPRDMLARLEVMVLMAGMDLPVTAIREQIASAVDIIVQQTRFACGTRKITSAVEVTGVESGKIQLQEVFAFVQTGLDANGKTKGYFTGRGFVPEFYEELTRIGISLDSEIFYDGMSPEDVQRLRS</sequence>
<dbReference type="SMART" id="SM00240">
    <property type="entry name" value="FHA"/>
    <property type="match status" value="1"/>
</dbReference>
<dbReference type="PANTHER" id="PTHR30486:SF15">
    <property type="entry name" value="TYPE II_IV SECRETION SYSTEM ATPASE"/>
    <property type="match status" value="1"/>
</dbReference>
<dbReference type="SUPFAM" id="SSF49879">
    <property type="entry name" value="SMAD/FHA domain"/>
    <property type="match status" value="1"/>
</dbReference>
<comment type="similarity">
    <text evidence="1">Belongs to the GSP E family.</text>
</comment>
<dbReference type="InterPro" id="IPR001482">
    <property type="entry name" value="T2SS/T4SS_dom"/>
</dbReference>
<evidence type="ECO:0000256" key="1">
    <source>
        <dbReference type="ARBA" id="ARBA00006611"/>
    </source>
</evidence>
<reference evidence="4 5" key="1">
    <citation type="submission" date="2024-04" db="EMBL/GenBank/DDBJ databases">
        <title>Novel species of the genus Ideonella isolated from streams.</title>
        <authorList>
            <person name="Lu H."/>
        </authorList>
    </citation>
    <scope>NUCLEOTIDE SEQUENCE [LARGE SCALE GENOMIC DNA]</scope>
    <source>
        <strain evidence="4 5">LYT19W</strain>
    </source>
</reference>
<name>A0ABU9C3Y1_9BURK</name>
<keyword evidence="5" id="KW-1185">Reference proteome</keyword>
<evidence type="ECO:0000313" key="5">
    <source>
        <dbReference type="Proteomes" id="UP001379945"/>
    </source>
</evidence>
<dbReference type="Gene3D" id="2.60.200.20">
    <property type="match status" value="1"/>
</dbReference>
<dbReference type="InterPro" id="IPR027417">
    <property type="entry name" value="P-loop_NTPase"/>
</dbReference>
<proteinExistence type="inferred from homology"/>
<feature type="compositionally biased region" description="Low complexity" evidence="2">
    <location>
        <begin position="142"/>
        <end position="160"/>
    </location>
</feature>
<dbReference type="Pfam" id="PF00437">
    <property type="entry name" value="T2SSE"/>
    <property type="match status" value="1"/>
</dbReference>
<feature type="compositionally biased region" description="Low complexity" evidence="2">
    <location>
        <begin position="113"/>
        <end position="128"/>
    </location>
</feature>
<evidence type="ECO:0000256" key="2">
    <source>
        <dbReference type="SAM" id="MobiDB-lite"/>
    </source>
</evidence>
<accession>A0ABU9C3Y1</accession>
<dbReference type="Gene3D" id="3.30.450.380">
    <property type="match status" value="1"/>
</dbReference>
<feature type="region of interest" description="Disordered" evidence="2">
    <location>
        <begin position="113"/>
        <end position="160"/>
    </location>
</feature>
<feature type="domain" description="FHA" evidence="3">
    <location>
        <begin position="23"/>
        <end position="72"/>
    </location>
</feature>
<evidence type="ECO:0000313" key="4">
    <source>
        <dbReference type="EMBL" id="MEK8046587.1"/>
    </source>
</evidence>
<dbReference type="SUPFAM" id="SSF52540">
    <property type="entry name" value="P-loop containing nucleoside triphosphate hydrolases"/>
    <property type="match status" value="1"/>
</dbReference>
<dbReference type="InterPro" id="IPR050921">
    <property type="entry name" value="T4SS_GSP_E_ATPase"/>
</dbReference>
<dbReference type="Pfam" id="PF00498">
    <property type="entry name" value="FHA"/>
    <property type="match status" value="1"/>
</dbReference>
<dbReference type="Proteomes" id="UP001379945">
    <property type="component" value="Unassembled WGS sequence"/>
</dbReference>
<dbReference type="InterPro" id="IPR008984">
    <property type="entry name" value="SMAD_FHA_dom_sf"/>
</dbReference>
<dbReference type="PANTHER" id="PTHR30486">
    <property type="entry name" value="TWITCHING MOTILITY PROTEIN PILT"/>
    <property type="match status" value="1"/>
</dbReference>
<dbReference type="CDD" id="cd00060">
    <property type="entry name" value="FHA"/>
    <property type="match status" value="1"/>
</dbReference>
<protein>
    <submittedName>
        <fullName evidence="4">ATPase, T2SS/T4P/T4SS family</fullName>
    </submittedName>
</protein>
<dbReference type="RefSeq" id="WP_341398884.1">
    <property type="nucleotide sequence ID" value="NZ_JBBUTI010000006.1"/>
</dbReference>
<dbReference type="CDD" id="cd01130">
    <property type="entry name" value="VirB11-like_ATPase"/>
    <property type="match status" value="1"/>
</dbReference>
<gene>
    <name evidence="4" type="ORF">AACH00_09535</name>
</gene>
<comment type="caution">
    <text evidence="4">The sequence shown here is derived from an EMBL/GenBank/DDBJ whole genome shotgun (WGS) entry which is preliminary data.</text>
</comment>
<dbReference type="PROSITE" id="PS50006">
    <property type="entry name" value="FHA_DOMAIN"/>
    <property type="match status" value="1"/>
</dbReference>
<dbReference type="Gene3D" id="3.40.50.300">
    <property type="entry name" value="P-loop containing nucleotide triphosphate hydrolases"/>
    <property type="match status" value="1"/>
</dbReference>